<gene>
    <name evidence="2" type="ORF">ACFSQZ_04890</name>
</gene>
<comment type="caution">
    <text evidence="2">The sequence shown here is derived from an EMBL/GenBank/DDBJ whole genome shotgun (WGS) entry which is preliminary data.</text>
</comment>
<dbReference type="RefSeq" id="WP_377095213.1">
    <property type="nucleotide sequence ID" value="NZ_JBHSJM010000001.1"/>
</dbReference>
<keyword evidence="1" id="KW-0472">Membrane</keyword>
<dbReference type="Proteomes" id="UP001597297">
    <property type="component" value="Unassembled WGS sequence"/>
</dbReference>
<evidence type="ECO:0000313" key="3">
    <source>
        <dbReference type="Proteomes" id="UP001597297"/>
    </source>
</evidence>
<keyword evidence="1" id="KW-0812">Transmembrane</keyword>
<dbReference type="EMBL" id="JBHUJC010000013">
    <property type="protein sequence ID" value="MFD2275795.1"/>
    <property type="molecule type" value="Genomic_DNA"/>
</dbReference>
<accession>A0ABW5E2Y7</accession>
<keyword evidence="1" id="KW-1133">Transmembrane helix</keyword>
<keyword evidence="3" id="KW-1185">Reference proteome</keyword>
<feature type="transmembrane region" description="Helical" evidence="1">
    <location>
        <begin position="5"/>
        <end position="24"/>
    </location>
</feature>
<reference evidence="3" key="1">
    <citation type="journal article" date="2019" name="Int. J. Syst. Evol. Microbiol.">
        <title>The Global Catalogue of Microorganisms (GCM) 10K type strain sequencing project: providing services to taxonomists for standard genome sequencing and annotation.</title>
        <authorList>
            <consortium name="The Broad Institute Genomics Platform"/>
            <consortium name="The Broad Institute Genome Sequencing Center for Infectious Disease"/>
            <person name="Wu L."/>
            <person name="Ma J."/>
        </authorList>
    </citation>
    <scope>NUCLEOTIDE SEQUENCE [LARGE SCALE GENOMIC DNA]</scope>
    <source>
        <strain evidence="3">JCM 16545</strain>
    </source>
</reference>
<protein>
    <submittedName>
        <fullName evidence="2">Uncharacterized protein</fullName>
    </submittedName>
</protein>
<sequence>MKIEILPLICLVILLACFGTALFYGDLASHWSEEVAMVEVRAEK</sequence>
<name>A0ABW5E2Y7_9BACT</name>
<proteinExistence type="predicted"/>
<evidence type="ECO:0000256" key="1">
    <source>
        <dbReference type="SAM" id="Phobius"/>
    </source>
</evidence>
<organism evidence="2 3">
    <name type="scientific">Rubritalea spongiae</name>
    <dbReference type="NCBI Taxonomy" id="430797"/>
    <lineage>
        <taxon>Bacteria</taxon>
        <taxon>Pseudomonadati</taxon>
        <taxon>Verrucomicrobiota</taxon>
        <taxon>Verrucomicrobiia</taxon>
        <taxon>Verrucomicrobiales</taxon>
        <taxon>Rubritaleaceae</taxon>
        <taxon>Rubritalea</taxon>
    </lineage>
</organism>
<dbReference type="PROSITE" id="PS51257">
    <property type="entry name" value="PROKAR_LIPOPROTEIN"/>
    <property type="match status" value="1"/>
</dbReference>
<evidence type="ECO:0000313" key="2">
    <source>
        <dbReference type="EMBL" id="MFD2275795.1"/>
    </source>
</evidence>